<protein>
    <submittedName>
        <fullName evidence="5">Glucose 1-dehydrogenase</fullName>
        <ecNumber evidence="5">1.1.1.47</ecNumber>
    </submittedName>
</protein>
<dbReference type="InterPro" id="IPR052178">
    <property type="entry name" value="Sec_Metab_Biosynth_SDR"/>
</dbReference>
<dbReference type="RefSeq" id="WP_168820083.1">
    <property type="nucleotide sequence ID" value="NZ_CP051217.1"/>
</dbReference>
<dbReference type="EC" id="1.1.1.47" evidence="5"/>
<accession>A0A6H2DN84</accession>
<dbReference type="InterPro" id="IPR036291">
    <property type="entry name" value="NAD(P)-bd_dom_sf"/>
</dbReference>
<comment type="similarity">
    <text evidence="1 4">Belongs to the short-chain dehydrogenases/reductases (SDR) family.</text>
</comment>
<dbReference type="AlphaFoldDB" id="A0A6H2DN84"/>
<dbReference type="FunFam" id="3.40.50.720:FF:000084">
    <property type="entry name" value="Short-chain dehydrogenase reductase"/>
    <property type="match status" value="1"/>
</dbReference>
<dbReference type="KEGG" id="phao:HF685_11405"/>
<dbReference type="EMBL" id="CP051217">
    <property type="protein sequence ID" value="QJB69814.1"/>
    <property type="molecule type" value="Genomic_DNA"/>
</dbReference>
<keyword evidence="2" id="KW-0521">NADP</keyword>
<dbReference type="Gene3D" id="3.40.50.720">
    <property type="entry name" value="NAD(P)-binding Rossmann-like Domain"/>
    <property type="match status" value="1"/>
</dbReference>
<sequence length="258" mass="27300">MKNLFDVSGKVAVVTGGSSGIGAMMARGLLENGAKVYITARKEERLHAMQKELSAYGECVAIAADMSKVEGIEAFVAAVSAQEEKVDILINNAGANWAAPVDQFPENGWDKVMDINIKSIFFTTQKFIPLLKAAGTADDPARVINIASINGIRNSGMPTYAYTASKSAVIHLTTHLATDMAHWNINVNAIAPGFFPSNMTKQIVENEAMTKAALAQIPRGRAGKPEDIAGTALYLCGAASAWLVGQTIALDGGMISRA</sequence>
<reference evidence="5 6" key="1">
    <citation type="submission" date="2020-04" db="EMBL/GenBank/DDBJ databases">
        <title>Genome sequence for Sphingorhabdus sp. strain M1.</title>
        <authorList>
            <person name="Park S.-J."/>
        </authorList>
    </citation>
    <scope>NUCLEOTIDE SEQUENCE [LARGE SCALE GENOMIC DNA]</scope>
    <source>
        <strain evidence="5 6">JK6</strain>
    </source>
</reference>
<dbReference type="NCBIfam" id="NF005559">
    <property type="entry name" value="PRK07231.1"/>
    <property type="match status" value="1"/>
</dbReference>
<evidence type="ECO:0000313" key="5">
    <source>
        <dbReference type="EMBL" id="QJB69814.1"/>
    </source>
</evidence>
<dbReference type="Pfam" id="PF00106">
    <property type="entry name" value="adh_short"/>
    <property type="match status" value="1"/>
</dbReference>
<dbReference type="PRINTS" id="PR00080">
    <property type="entry name" value="SDRFAMILY"/>
</dbReference>
<evidence type="ECO:0000256" key="2">
    <source>
        <dbReference type="ARBA" id="ARBA00022857"/>
    </source>
</evidence>
<dbReference type="GO" id="GO:0047936">
    <property type="term" value="F:glucose 1-dehydrogenase [NAD(P)+] activity"/>
    <property type="evidence" value="ECO:0007669"/>
    <property type="project" value="UniProtKB-EC"/>
</dbReference>
<keyword evidence="6" id="KW-1185">Reference proteome</keyword>
<organism evidence="5 6">
    <name type="scientific">Parasphingorhabdus halotolerans</name>
    <dbReference type="NCBI Taxonomy" id="2725558"/>
    <lineage>
        <taxon>Bacteria</taxon>
        <taxon>Pseudomonadati</taxon>
        <taxon>Pseudomonadota</taxon>
        <taxon>Alphaproteobacteria</taxon>
        <taxon>Sphingomonadales</taxon>
        <taxon>Sphingomonadaceae</taxon>
        <taxon>Parasphingorhabdus</taxon>
    </lineage>
</organism>
<evidence type="ECO:0000256" key="4">
    <source>
        <dbReference type="RuleBase" id="RU000363"/>
    </source>
</evidence>
<dbReference type="PRINTS" id="PR00081">
    <property type="entry name" value="GDHRDH"/>
</dbReference>
<dbReference type="PANTHER" id="PTHR43618:SF8">
    <property type="entry name" value="7ALPHA-HYDROXYSTEROID DEHYDROGENASE"/>
    <property type="match status" value="1"/>
</dbReference>
<name>A0A6H2DN84_9SPHN</name>
<evidence type="ECO:0000256" key="1">
    <source>
        <dbReference type="ARBA" id="ARBA00006484"/>
    </source>
</evidence>
<evidence type="ECO:0000256" key="3">
    <source>
        <dbReference type="ARBA" id="ARBA00023002"/>
    </source>
</evidence>
<dbReference type="GO" id="GO:0008709">
    <property type="term" value="F:cholate 7-alpha-dehydrogenase (NAD+) activity"/>
    <property type="evidence" value="ECO:0007669"/>
    <property type="project" value="TreeGrafter"/>
</dbReference>
<evidence type="ECO:0000313" key="6">
    <source>
        <dbReference type="Proteomes" id="UP000501600"/>
    </source>
</evidence>
<gene>
    <name evidence="5" type="ORF">HF685_11405</name>
</gene>
<keyword evidence="3 5" id="KW-0560">Oxidoreductase</keyword>
<dbReference type="PANTHER" id="PTHR43618">
    <property type="entry name" value="7-ALPHA-HYDROXYSTEROID DEHYDROGENASE"/>
    <property type="match status" value="1"/>
</dbReference>
<dbReference type="PROSITE" id="PS00061">
    <property type="entry name" value="ADH_SHORT"/>
    <property type="match status" value="1"/>
</dbReference>
<dbReference type="GO" id="GO:0005829">
    <property type="term" value="C:cytosol"/>
    <property type="evidence" value="ECO:0007669"/>
    <property type="project" value="TreeGrafter"/>
</dbReference>
<dbReference type="InterPro" id="IPR020904">
    <property type="entry name" value="Sc_DH/Rdtase_CS"/>
</dbReference>
<dbReference type="Proteomes" id="UP000501600">
    <property type="component" value="Chromosome"/>
</dbReference>
<dbReference type="SUPFAM" id="SSF51735">
    <property type="entry name" value="NAD(P)-binding Rossmann-fold domains"/>
    <property type="match status" value="1"/>
</dbReference>
<proteinExistence type="inferred from homology"/>
<dbReference type="InterPro" id="IPR002347">
    <property type="entry name" value="SDR_fam"/>
</dbReference>